<dbReference type="AlphaFoldDB" id="A0A438G9N1"/>
<gene>
    <name evidence="2" type="ORF">CK203_064646</name>
</gene>
<accession>A0A438G9N1</accession>
<comment type="caution">
    <text evidence="2">The sequence shown here is derived from an EMBL/GenBank/DDBJ whole genome shotgun (WGS) entry which is preliminary data.</text>
</comment>
<dbReference type="EMBL" id="QGNW01000516">
    <property type="protein sequence ID" value="RVW68868.1"/>
    <property type="molecule type" value="Genomic_DNA"/>
</dbReference>
<sequence length="276" mass="30240">MLSHPRQPVTAHVPPSAERKDRSDGKSPPTISDSRLGGLTEPGIHSCLKARVHLAAAWIPGTRVICCLFIMASERDDSLQSISVRLDGKIIRIGDEIDSFLVDTSTLVPDHHASSSLLIVTSTPYETVDPSSYVLLNVFAMSEELSALHKTDTWDLVTLPPGKSVIGSCWVYKIKTKSNGSIKRYKARLVVKSCLCSLIPLLGVSHNPGEACRLKKALYSLKQAPCAWFAKFFDVLTSLGFHPSHYDPAIFLKCTFTGCIFLLCIEVNFSPKGLTI</sequence>
<evidence type="ECO:0000313" key="3">
    <source>
        <dbReference type="Proteomes" id="UP000288805"/>
    </source>
</evidence>
<reference evidence="2 3" key="1">
    <citation type="journal article" date="2018" name="PLoS Genet.">
        <title>Population sequencing reveals clonal diversity and ancestral inbreeding in the grapevine cultivar Chardonnay.</title>
        <authorList>
            <person name="Roach M.J."/>
            <person name="Johnson D.L."/>
            <person name="Bohlmann J."/>
            <person name="van Vuuren H.J."/>
            <person name="Jones S.J."/>
            <person name="Pretorius I.S."/>
            <person name="Schmidt S.A."/>
            <person name="Borneman A.R."/>
        </authorList>
    </citation>
    <scope>NUCLEOTIDE SEQUENCE [LARGE SCALE GENOMIC DNA]</scope>
    <source>
        <strain evidence="3">cv. Chardonnay</strain>
        <tissue evidence="2">Leaf</tissue>
    </source>
</reference>
<evidence type="ECO:0000256" key="1">
    <source>
        <dbReference type="SAM" id="MobiDB-lite"/>
    </source>
</evidence>
<name>A0A438G9N1_VITVI</name>
<protein>
    <recommendedName>
        <fullName evidence="4">Reverse transcriptase Ty1/copia-type domain-containing protein</fullName>
    </recommendedName>
</protein>
<feature type="region of interest" description="Disordered" evidence="1">
    <location>
        <begin position="1"/>
        <end position="37"/>
    </location>
</feature>
<dbReference type="Proteomes" id="UP000288805">
    <property type="component" value="Unassembled WGS sequence"/>
</dbReference>
<organism evidence="2 3">
    <name type="scientific">Vitis vinifera</name>
    <name type="common">Grape</name>
    <dbReference type="NCBI Taxonomy" id="29760"/>
    <lineage>
        <taxon>Eukaryota</taxon>
        <taxon>Viridiplantae</taxon>
        <taxon>Streptophyta</taxon>
        <taxon>Embryophyta</taxon>
        <taxon>Tracheophyta</taxon>
        <taxon>Spermatophyta</taxon>
        <taxon>Magnoliopsida</taxon>
        <taxon>eudicotyledons</taxon>
        <taxon>Gunneridae</taxon>
        <taxon>Pentapetalae</taxon>
        <taxon>rosids</taxon>
        <taxon>Vitales</taxon>
        <taxon>Vitaceae</taxon>
        <taxon>Viteae</taxon>
        <taxon>Vitis</taxon>
    </lineage>
</organism>
<evidence type="ECO:0000313" key="2">
    <source>
        <dbReference type="EMBL" id="RVW68868.1"/>
    </source>
</evidence>
<proteinExistence type="predicted"/>
<evidence type="ECO:0008006" key="4">
    <source>
        <dbReference type="Google" id="ProtNLM"/>
    </source>
</evidence>